<proteinExistence type="predicted"/>
<dbReference type="Proteomes" id="UP000286680">
    <property type="component" value="Unassembled WGS sequence"/>
</dbReference>
<keyword evidence="7" id="KW-1185">Reference proteome</keyword>
<evidence type="ECO:0000256" key="4">
    <source>
        <dbReference type="SAM" id="SignalP"/>
    </source>
</evidence>
<evidence type="ECO:0000313" key="6">
    <source>
        <dbReference type="EMBL" id="RUO45138.1"/>
    </source>
</evidence>
<evidence type="ECO:0000259" key="5">
    <source>
        <dbReference type="Pfam" id="PF07715"/>
    </source>
</evidence>
<gene>
    <name evidence="6" type="ORF">CWE23_03720</name>
</gene>
<organism evidence="6 7">
    <name type="scientific">Idiomarina aquatica</name>
    <dbReference type="NCBI Taxonomy" id="1327752"/>
    <lineage>
        <taxon>Bacteria</taxon>
        <taxon>Pseudomonadati</taxon>
        <taxon>Pseudomonadota</taxon>
        <taxon>Gammaproteobacteria</taxon>
        <taxon>Alteromonadales</taxon>
        <taxon>Idiomarinaceae</taxon>
        <taxon>Idiomarina</taxon>
    </lineage>
</organism>
<keyword evidence="2" id="KW-0472">Membrane</keyword>
<evidence type="ECO:0000256" key="3">
    <source>
        <dbReference type="ARBA" id="ARBA00023237"/>
    </source>
</evidence>
<comment type="caution">
    <text evidence="6">The sequence shown here is derived from an EMBL/GenBank/DDBJ whole genome shotgun (WGS) entry which is preliminary data.</text>
</comment>
<name>A0AA94JDZ1_9GAMM</name>
<dbReference type="RefSeq" id="WP_126819519.1">
    <property type="nucleotide sequence ID" value="NZ_PIPS01000001.1"/>
</dbReference>
<reference evidence="7" key="1">
    <citation type="journal article" date="2018" name="Front. Microbiol.">
        <title>Genome-Based Analysis Reveals the Taxonomy and Diversity of the Family Idiomarinaceae.</title>
        <authorList>
            <person name="Liu Y."/>
            <person name="Lai Q."/>
            <person name="Shao Z."/>
        </authorList>
    </citation>
    <scope>NUCLEOTIDE SEQUENCE [LARGE SCALE GENOMIC DNA]</scope>
    <source>
        <strain evidence="7">SN-14</strain>
    </source>
</reference>
<protein>
    <recommendedName>
        <fullName evidence="5">TonB-dependent receptor plug domain-containing protein</fullName>
    </recommendedName>
</protein>
<dbReference type="InterPro" id="IPR012910">
    <property type="entry name" value="Plug_dom"/>
</dbReference>
<keyword evidence="4" id="KW-0732">Signal</keyword>
<dbReference type="InterPro" id="IPR036942">
    <property type="entry name" value="Beta-barrel_TonB_sf"/>
</dbReference>
<dbReference type="InterPro" id="IPR037066">
    <property type="entry name" value="Plug_dom_sf"/>
</dbReference>
<evidence type="ECO:0000256" key="1">
    <source>
        <dbReference type="ARBA" id="ARBA00004442"/>
    </source>
</evidence>
<dbReference type="Pfam" id="PF07715">
    <property type="entry name" value="Plug"/>
    <property type="match status" value="1"/>
</dbReference>
<feature type="domain" description="TonB-dependent receptor plug" evidence="5">
    <location>
        <begin position="71"/>
        <end position="181"/>
    </location>
</feature>
<dbReference type="SUPFAM" id="SSF56935">
    <property type="entry name" value="Porins"/>
    <property type="match status" value="1"/>
</dbReference>
<evidence type="ECO:0000256" key="2">
    <source>
        <dbReference type="ARBA" id="ARBA00023136"/>
    </source>
</evidence>
<accession>A0AA94JDZ1</accession>
<evidence type="ECO:0000313" key="7">
    <source>
        <dbReference type="Proteomes" id="UP000286680"/>
    </source>
</evidence>
<feature type="chain" id="PRO_5041745013" description="TonB-dependent receptor plug domain-containing protein" evidence="4">
    <location>
        <begin position="25"/>
        <end position="883"/>
    </location>
</feature>
<dbReference type="EMBL" id="PIPS01000001">
    <property type="protein sequence ID" value="RUO45138.1"/>
    <property type="molecule type" value="Genomic_DNA"/>
</dbReference>
<sequence>MRSLSLFATLTLTLAAALSFGAAAETDTDANEQPDANVDVDERIEVLGYRWFPETLSLSGRYDLSREFLTFRNQGNGNITDMLTFLPGVQVSEEAYNIDLQQEIRSQLISISGAQPWQTGFYFDGLANNSRIDPAAASRSTASVNDVQGHPQNQFINQELVQQVTVFDSNIPASYGGFSGGVVDVQARQLSDFKEPSVSLRYRRSLSDWNEYRYYDLRGTLSDDQLQQQAEREDDIEIPDFAKQTLGLSVALPLNDEHALFASVNQTTSTIGEISLFEPVQTERRSLSSLLKYSYTPGAEALFDRISVSASYSPYQGDYVLTDVKDSRYTQDGGGHQLSISAEKQWQRWQGTARLGYSFSENSRQAPNYYRPWFRAAGKDWGTFVGDKALSIEGGYGDLDKTQQDLSARINLNRDAFDIGAASHELSLGASANLLTIERNRSSTAVIYNAPFRDANIDCNGQTLDCVEQQLAMPLEQLAAQLGGNIDLSNPEHLQAYQDNLLQRGQFFRYRRVYPIENIEVTMNEFSVYADDQIRWHDWDLRLGLRADYNDFLANIDVAPRLQLGYQPVAGTRLIAGANRYYSANLVTYKLREARRPYLTQFRPISQGQVGNWATSAQAERFRYQFEDVSTPYNDELSLALKQRLFGGVLSVKGVKRWQREQLARGSTQQQDGITYITATNAGSGEYQRLTLSYQYRWNEHEFWLHTSHSENLSSSSSYDRSVDSVPEDEIVAYLSATGNGRYQLISLDDLNRLNEDFSRPLVASLSVHSQWSDALRSSLTVSYQGDYTRAVDTGSWYFAERDQLCTQCEDVELAYPVYQDAERPARTMVSANVQYQLELMARPLTLSVEIDNVLNQRTYSVAEGQQGLESGRSFWLGAEYRW</sequence>
<comment type="subcellular location">
    <subcellularLocation>
        <location evidence="1">Cell outer membrane</location>
    </subcellularLocation>
</comment>
<feature type="signal peptide" evidence="4">
    <location>
        <begin position="1"/>
        <end position="24"/>
    </location>
</feature>
<dbReference type="Gene3D" id="2.170.130.10">
    <property type="entry name" value="TonB-dependent receptor, plug domain"/>
    <property type="match status" value="1"/>
</dbReference>
<dbReference type="Gene3D" id="2.40.170.20">
    <property type="entry name" value="TonB-dependent receptor, beta-barrel domain"/>
    <property type="match status" value="1"/>
</dbReference>
<dbReference type="AlphaFoldDB" id="A0AA94JDZ1"/>
<keyword evidence="3" id="KW-0998">Cell outer membrane</keyword>
<dbReference type="GO" id="GO:0009279">
    <property type="term" value="C:cell outer membrane"/>
    <property type="evidence" value="ECO:0007669"/>
    <property type="project" value="UniProtKB-SubCell"/>
</dbReference>